<evidence type="ECO:0008006" key="2">
    <source>
        <dbReference type="Google" id="ProtNLM"/>
    </source>
</evidence>
<dbReference type="CDD" id="cd00616">
    <property type="entry name" value="AHBA_syn"/>
    <property type="match status" value="1"/>
</dbReference>
<dbReference type="GO" id="GO:0008483">
    <property type="term" value="F:transaminase activity"/>
    <property type="evidence" value="ECO:0007669"/>
    <property type="project" value="TreeGrafter"/>
</dbReference>
<dbReference type="GO" id="GO:0030170">
    <property type="term" value="F:pyridoxal phosphate binding"/>
    <property type="evidence" value="ECO:0007669"/>
    <property type="project" value="TreeGrafter"/>
</dbReference>
<dbReference type="InterPro" id="IPR015422">
    <property type="entry name" value="PyrdxlP-dep_Trfase_small"/>
</dbReference>
<dbReference type="Gene3D" id="3.90.1150.10">
    <property type="entry name" value="Aspartate Aminotransferase, domain 1"/>
    <property type="match status" value="1"/>
</dbReference>
<reference evidence="1" key="1">
    <citation type="journal article" date="2015" name="Nature">
        <title>Complex archaea that bridge the gap between prokaryotes and eukaryotes.</title>
        <authorList>
            <person name="Spang A."/>
            <person name="Saw J.H."/>
            <person name="Jorgensen S.L."/>
            <person name="Zaremba-Niedzwiedzka K."/>
            <person name="Martijn J."/>
            <person name="Lind A.E."/>
            <person name="van Eijk R."/>
            <person name="Schleper C."/>
            <person name="Guy L."/>
            <person name="Ettema T.J."/>
        </authorList>
    </citation>
    <scope>NUCLEOTIDE SEQUENCE</scope>
</reference>
<dbReference type="SUPFAM" id="SSF53383">
    <property type="entry name" value="PLP-dependent transferases"/>
    <property type="match status" value="1"/>
</dbReference>
<dbReference type="EMBL" id="LAZR01001962">
    <property type="protein sequence ID" value="KKN36483.1"/>
    <property type="molecule type" value="Genomic_DNA"/>
</dbReference>
<dbReference type="Pfam" id="PF01041">
    <property type="entry name" value="DegT_DnrJ_EryC1"/>
    <property type="match status" value="1"/>
</dbReference>
<proteinExistence type="predicted"/>
<accession>A0A0F9T4K2</accession>
<dbReference type="InterPro" id="IPR000653">
    <property type="entry name" value="DegT/StrS_aminotransferase"/>
</dbReference>
<comment type="caution">
    <text evidence="1">The sequence shown here is derived from an EMBL/GenBank/DDBJ whole genome shotgun (WGS) entry which is preliminary data.</text>
</comment>
<dbReference type="Gene3D" id="3.40.640.10">
    <property type="entry name" value="Type I PLP-dependent aspartate aminotransferase-like (Major domain)"/>
    <property type="match status" value="1"/>
</dbReference>
<protein>
    <recommendedName>
        <fullName evidence="2">DegT/DnrJ/EryC1/StrS aminotransferase</fullName>
    </recommendedName>
</protein>
<dbReference type="InterPro" id="IPR015424">
    <property type="entry name" value="PyrdxlP-dep_Trfase"/>
</dbReference>
<organism evidence="1">
    <name type="scientific">marine sediment metagenome</name>
    <dbReference type="NCBI Taxonomy" id="412755"/>
    <lineage>
        <taxon>unclassified sequences</taxon>
        <taxon>metagenomes</taxon>
        <taxon>ecological metagenomes</taxon>
    </lineage>
</organism>
<evidence type="ECO:0000313" key="1">
    <source>
        <dbReference type="EMBL" id="KKN36483.1"/>
    </source>
</evidence>
<dbReference type="GO" id="GO:0000271">
    <property type="term" value="P:polysaccharide biosynthetic process"/>
    <property type="evidence" value="ECO:0007669"/>
    <property type="project" value="TreeGrafter"/>
</dbReference>
<dbReference type="PANTHER" id="PTHR30244:SF34">
    <property type="entry name" value="DTDP-4-AMINO-4,6-DIDEOXYGALACTOSE TRANSAMINASE"/>
    <property type="match status" value="1"/>
</dbReference>
<name>A0A0F9T4K2_9ZZZZ</name>
<dbReference type="AlphaFoldDB" id="A0A0F9T4K2"/>
<gene>
    <name evidence="1" type="ORF">LCGC14_0773060</name>
</gene>
<sequence>MRQLEDDFCEYLGIKYAIATNSATSALHTALLSLGVGRGDSVEVPDVTFSATASSVYMANATPHLVDIDEYYTMKPCHGKYAIPVHLHGQPADLDNIRCEYIIEDCSQAIGAEYKGRKVGTIGDFGVFSFNVWKHISSGEGGMLVTNDDELARKARLIRNHGEVCSEVLGYNYRMPELCGAVLLPQFRNLHEQLERRREVADRLNEGLREAVGIPEVRDGCKHSYYTYAIKTNRRDELQQRLSNKGVYFGKGGYRPLHHIPFYQGWGVGEYPYADECYETVMFSDGIGHWTLEDADKIIEVIND</sequence>
<dbReference type="PANTHER" id="PTHR30244">
    <property type="entry name" value="TRANSAMINASE"/>
    <property type="match status" value="1"/>
</dbReference>
<dbReference type="InterPro" id="IPR015421">
    <property type="entry name" value="PyrdxlP-dep_Trfase_major"/>
</dbReference>